<dbReference type="WBParaSite" id="maker-uti_cns_0006007-snap-gene-0.5-mRNA-1">
    <property type="protein sequence ID" value="maker-uti_cns_0006007-snap-gene-0.5-mRNA-1"/>
    <property type="gene ID" value="maker-uti_cns_0006007-snap-gene-0.5"/>
</dbReference>
<feature type="compositionally biased region" description="Basic and acidic residues" evidence="7">
    <location>
        <begin position="304"/>
        <end position="319"/>
    </location>
</feature>
<dbReference type="Pfam" id="PF01712">
    <property type="entry name" value="dNK"/>
    <property type="match status" value="1"/>
</dbReference>
<evidence type="ECO:0000256" key="5">
    <source>
        <dbReference type="ARBA" id="ARBA00035325"/>
    </source>
</evidence>
<dbReference type="CDD" id="cd01673">
    <property type="entry name" value="dNK"/>
    <property type="match status" value="1"/>
</dbReference>
<dbReference type="CDD" id="cd00336">
    <property type="entry name" value="Ribosomal_L22"/>
    <property type="match status" value="1"/>
</dbReference>
<feature type="compositionally biased region" description="Basic and acidic residues" evidence="7">
    <location>
        <begin position="270"/>
        <end position="279"/>
    </location>
</feature>
<evidence type="ECO:0000256" key="3">
    <source>
        <dbReference type="ARBA" id="ARBA00023274"/>
    </source>
</evidence>
<reference evidence="10" key="1">
    <citation type="submission" date="2016-11" db="UniProtKB">
        <authorList>
            <consortium name="WormBaseParasite"/>
        </authorList>
    </citation>
    <scope>IDENTIFICATION</scope>
</reference>
<protein>
    <recommendedName>
        <fullName evidence="4">Large ribosomal subunit protein uL22</fullName>
    </recommendedName>
    <alternativeName>
        <fullName evidence="5">60S ribosomal protein L17</fullName>
    </alternativeName>
</protein>
<dbReference type="Proteomes" id="UP000095280">
    <property type="component" value="Unplaced"/>
</dbReference>
<dbReference type="Gene3D" id="3.40.50.300">
    <property type="entry name" value="P-loop containing nucleotide triphosphate hydrolases"/>
    <property type="match status" value="1"/>
</dbReference>
<dbReference type="AlphaFoldDB" id="A0A1I8HH01"/>
<dbReference type="Pfam" id="PF00237">
    <property type="entry name" value="Ribosomal_L22"/>
    <property type="match status" value="1"/>
</dbReference>
<dbReference type="PANTHER" id="PTHR11593">
    <property type="entry name" value="60S RIBOSOMAL PROTEIN L17"/>
    <property type="match status" value="1"/>
</dbReference>
<dbReference type="InterPro" id="IPR027417">
    <property type="entry name" value="P-loop_NTPase"/>
</dbReference>
<dbReference type="HAMAP" id="MF_01331_A">
    <property type="entry name" value="Ribosomal_uL22_A"/>
    <property type="match status" value="1"/>
</dbReference>
<dbReference type="InterPro" id="IPR018260">
    <property type="entry name" value="Ribosomal_uL22_CS"/>
</dbReference>
<dbReference type="SUPFAM" id="SSF54843">
    <property type="entry name" value="Ribosomal protein L22"/>
    <property type="match status" value="1"/>
</dbReference>
<evidence type="ECO:0000256" key="1">
    <source>
        <dbReference type="ARBA" id="ARBA00009451"/>
    </source>
</evidence>
<dbReference type="InterPro" id="IPR005721">
    <property type="entry name" value="Ribosomal_uL22_euk/arc"/>
</dbReference>
<comment type="similarity">
    <text evidence="1 6">Belongs to the universal ribosomal protein uL22 family.</text>
</comment>
<organism evidence="9 10">
    <name type="scientific">Macrostomum lignano</name>
    <dbReference type="NCBI Taxonomy" id="282301"/>
    <lineage>
        <taxon>Eukaryota</taxon>
        <taxon>Metazoa</taxon>
        <taxon>Spiralia</taxon>
        <taxon>Lophotrochozoa</taxon>
        <taxon>Platyhelminthes</taxon>
        <taxon>Rhabditophora</taxon>
        <taxon>Macrostomorpha</taxon>
        <taxon>Macrostomida</taxon>
        <taxon>Macrostomidae</taxon>
        <taxon>Macrostomum</taxon>
    </lineage>
</organism>
<proteinExistence type="inferred from homology"/>
<evidence type="ECO:0000256" key="2">
    <source>
        <dbReference type="ARBA" id="ARBA00022980"/>
    </source>
</evidence>
<dbReference type="GO" id="GO:0002181">
    <property type="term" value="P:cytoplasmic translation"/>
    <property type="evidence" value="ECO:0007669"/>
    <property type="project" value="TreeGrafter"/>
</dbReference>
<dbReference type="NCBIfam" id="TIGR01038">
    <property type="entry name" value="uL22_arch_euk"/>
    <property type="match status" value="1"/>
</dbReference>
<dbReference type="PANTHER" id="PTHR11593:SF10">
    <property type="entry name" value="60S RIBOSOMAL PROTEIN L17"/>
    <property type="match status" value="1"/>
</dbReference>
<dbReference type="InterPro" id="IPR036394">
    <property type="entry name" value="Ribosomal_uL22_sf"/>
</dbReference>
<evidence type="ECO:0000313" key="10">
    <source>
        <dbReference type="WBParaSite" id="maker-uti_cns_0006007-snap-gene-0.5-mRNA-1"/>
    </source>
</evidence>
<name>A0A1I8HH01_9PLAT</name>
<evidence type="ECO:0000256" key="7">
    <source>
        <dbReference type="SAM" id="MobiDB-lite"/>
    </source>
</evidence>
<feature type="domain" description="Deoxynucleoside kinase" evidence="8">
    <location>
        <begin position="391"/>
        <end position="579"/>
    </location>
</feature>
<keyword evidence="2 6" id="KW-0689">Ribosomal protein</keyword>
<dbReference type="GO" id="GO:0003735">
    <property type="term" value="F:structural constituent of ribosome"/>
    <property type="evidence" value="ECO:0007669"/>
    <property type="project" value="InterPro"/>
</dbReference>
<accession>A0A1I8HH01</accession>
<dbReference type="PROSITE" id="PS00464">
    <property type="entry name" value="RIBOSOMAL_L22"/>
    <property type="match status" value="1"/>
</dbReference>
<dbReference type="InterPro" id="IPR031314">
    <property type="entry name" value="DNK_dom"/>
</dbReference>
<evidence type="ECO:0000256" key="6">
    <source>
        <dbReference type="RuleBase" id="RU004005"/>
    </source>
</evidence>
<evidence type="ECO:0000313" key="9">
    <source>
        <dbReference type="Proteomes" id="UP000095280"/>
    </source>
</evidence>
<dbReference type="InterPro" id="IPR057265">
    <property type="entry name" value="Ribosomal_uL22_arc-type"/>
</dbReference>
<dbReference type="GO" id="GO:0022625">
    <property type="term" value="C:cytosolic large ribosomal subunit"/>
    <property type="evidence" value="ECO:0007669"/>
    <property type="project" value="TreeGrafter"/>
</dbReference>
<dbReference type="SUPFAM" id="SSF52540">
    <property type="entry name" value="P-loop containing nucleoside triphosphate hydrolases"/>
    <property type="match status" value="1"/>
</dbReference>
<keyword evidence="3 6" id="KW-0687">Ribonucleoprotein</keyword>
<keyword evidence="9" id="KW-1185">Reference proteome</keyword>
<dbReference type="InterPro" id="IPR001063">
    <property type="entry name" value="Ribosomal_uL22"/>
</dbReference>
<dbReference type="NCBIfam" id="NF003260">
    <property type="entry name" value="PRK04223.1"/>
    <property type="match status" value="1"/>
</dbReference>
<evidence type="ECO:0000256" key="4">
    <source>
        <dbReference type="ARBA" id="ARBA00035207"/>
    </source>
</evidence>
<dbReference type="Gene3D" id="3.90.470.10">
    <property type="entry name" value="Ribosomal protein L22/L17"/>
    <property type="match status" value="1"/>
</dbReference>
<sequence length="630" mass="69684">MGRYSVKPESASKCAKARGSYLRVHFKNTREAAGAVRGMPLKRAQRYLKNVIAKKEIVPFRRFMGGTGRHAQSKVWGTATGRWPKKSCEFLLQLLKNCESNAEFKGLDADHLVIDHIQVNRAPKMRRRTYRAHGRIGPYMSSPCHVEVILNEHEQSCSDLISVYKAATTASELSSDADLFAVSRSQNCLAGPAVFHRLKQSAKGSATGLQRHLLSLGQLNPLMDCGHYCTLVLPCRTPAAAAAHALARLTSISPEQTLDEGAIKCGQAAKAKEDSKETSESSNNSSETLNFQTPPEGFSNDTPPEAKRRCTADEVREANESESACPSSTSVSAARLELRRLATQSLSRLASTPEADIELAELAVTECDMDADIDYVARYTAAAMQRSRFTVSIEGNIGSGKSTLLEHFSSSPFVTDIREPLEQWCNLCGTNPLRRLYEDPKRWSLSFNLYAMLTRLRMHQAESSRPVRLLERSLHSTRHCFVESSFADGSLCSAEYSVLVKYYEHLLQYRPADVRVDLYVYLRAPPQVCYERILSRSRSEESCLPIGLIERLHDLHERWITSSDLGAPVLILDAGLDLASMRRVWDEKRDMILCGYSDTCLAGALSPGNKKPLGPIQLAPPVGAADAGKG</sequence>
<feature type="region of interest" description="Disordered" evidence="7">
    <location>
        <begin position="266"/>
        <end position="328"/>
    </location>
</feature>
<evidence type="ECO:0000259" key="8">
    <source>
        <dbReference type="Pfam" id="PF01712"/>
    </source>
</evidence>